<organism evidence="4 5">
    <name type="scientific">Vitrella brassicaformis (strain CCMP3155)</name>
    <dbReference type="NCBI Taxonomy" id="1169540"/>
    <lineage>
        <taxon>Eukaryota</taxon>
        <taxon>Sar</taxon>
        <taxon>Alveolata</taxon>
        <taxon>Colpodellida</taxon>
        <taxon>Vitrellaceae</taxon>
        <taxon>Vitrella</taxon>
    </lineage>
</organism>
<dbReference type="InParanoid" id="A0A0G4GFZ8"/>
<feature type="region of interest" description="Disordered" evidence="3">
    <location>
        <begin position="101"/>
        <end position="125"/>
    </location>
</feature>
<dbReference type="InterPro" id="IPR009829">
    <property type="entry name" value="SKA1"/>
</dbReference>
<dbReference type="Proteomes" id="UP000041254">
    <property type="component" value="Unassembled WGS sequence"/>
</dbReference>
<accession>A0A0G4GFZ8</accession>
<dbReference type="Pfam" id="PF07160">
    <property type="entry name" value="SKA1"/>
    <property type="match status" value="1"/>
</dbReference>
<dbReference type="GO" id="GO:0051301">
    <property type="term" value="P:cell division"/>
    <property type="evidence" value="ECO:0007669"/>
    <property type="project" value="InterPro"/>
</dbReference>
<dbReference type="PANTHER" id="PTHR28573:SF1">
    <property type="entry name" value="SPINDLE AND KINETOCHORE-ASSOCIATED PROTEIN 1"/>
    <property type="match status" value="1"/>
</dbReference>
<dbReference type="AlphaFoldDB" id="A0A0G4GFZ8"/>
<dbReference type="GO" id="GO:0000940">
    <property type="term" value="C:outer kinetochore"/>
    <property type="evidence" value="ECO:0007669"/>
    <property type="project" value="TreeGrafter"/>
</dbReference>
<dbReference type="GO" id="GO:0072686">
    <property type="term" value="C:mitotic spindle"/>
    <property type="evidence" value="ECO:0007669"/>
    <property type="project" value="TreeGrafter"/>
</dbReference>
<dbReference type="GO" id="GO:0000278">
    <property type="term" value="P:mitotic cell cycle"/>
    <property type="evidence" value="ECO:0007669"/>
    <property type="project" value="TreeGrafter"/>
</dbReference>
<evidence type="ECO:0000256" key="1">
    <source>
        <dbReference type="ARBA" id="ARBA00006836"/>
    </source>
</evidence>
<dbReference type="GO" id="GO:0005876">
    <property type="term" value="C:spindle microtubule"/>
    <property type="evidence" value="ECO:0007669"/>
    <property type="project" value="TreeGrafter"/>
</dbReference>
<evidence type="ECO:0000256" key="3">
    <source>
        <dbReference type="SAM" id="MobiDB-lite"/>
    </source>
</evidence>
<feature type="coiled-coil region" evidence="2">
    <location>
        <begin position="40"/>
        <end position="67"/>
    </location>
</feature>
<keyword evidence="2" id="KW-0175">Coiled coil</keyword>
<name>A0A0G4GFZ8_VITBC</name>
<protein>
    <recommendedName>
        <fullName evidence="6">Spindle and kinetochore-associated protein 1</fullName>
    </recommendedName>
</protein>
<dbReference type="OMA" id="PTGMRED"/>
<proteinExistence type="inferred from homology"/>
<reference evidence="4 5" key="1">
    <citation type="submission" date="2014-11" db="EMBL/GenBank/DDBJ databases">
        <authorList>
            <person name="Zhu J."/>
            <person name="Qi W."/>
            <person name="Song R."/>
        </authorList>
    </citation>
    <scope>NUCLEOTIDE SEQUENCE [LARGE SCALE GENOMIC DNA]</scope>
</reference>
<evidence type="ECO:0000313" key="5">
    <source>
        <dbReference type="Proteomes" id="UP000041254"/>
    </source>
</evidence>
<dbReference type="STRING" id="1169540.A0A0G4GFZ8"/>
<dbReference type="GO" id="GO:0031110">
    <property type="term" value="P:regulation of microtubule polymerization or depolymerization"/>
    <property type="evidence" value="ECO:0007669"/>
    <property type="project" value="TreeGrafter"/>
</dbReference>
<evidence type="ECO:0000256" key="2">
    <source>
        <dbReference type="SAM" id="Coils"/>
    </source>
</evidence>
<dbReference type="Gene3D" id="1.10.10.1890">
    <property type="entry name" value="Ska1 microtubule binding domain-like"/>
    <property type="match status" value="1"/>
</dbReference>
<sequence>MVDLVASEFSRRVHRVKDLALLSSADEKSPAHLTALHAALTDAERVAELLEGRLEDERAHLKTLQDAYDASVKAQQETISPLVAIASRVCTGTANLTHAACEGGKESPHNPQPQPPVAAVAGRKDTNRRQVPAIRKVTEHELNSVPQYQRGRLSLDRLNRAIDALDAFLVRKYRLLDTSPDKLRTADDIRDAHAYRKGESRDLRKYICFSDDDAKTIDAIRLDATGRCVLSCLRALRRIHVVKVGGCSMMTYALTRDTADQ</sequence>
<comment type="similarity">
    <text evidence="1">Belongs to the SKA1 family.</text>
</comment>
<dbReference type="OrthoDB" id="5962at2759"/>
<dbReference type="GO" id="GO:0008017">
    <property type="term" value="F:microtubule binding"/>
    <property type="evidence" value="ECO:0007669"/>
    <property type="project" value="InterPro"/>
</dbReference>
<dbReference type="VEuPathDB" id="CryptoDB:Vbra_6236"/>
<gene>
    <name evidence="4" type="ORF">Vbra_6236</name>
</gene>
<evidence type="ECO:0000313" key="4">
    <source>
        <dbReference type="EMBL" id="CEM28276.1"/>
    </source>
</evidence>
<dbReference type="InterPro" id="IPR042031">
    <property type="entry name" value="SKA1_MBD_sf"/>
</dbReference>
<dbReference type="EMBL" id="CDMY01000648">
    <property type="protein sequence ID" value="CEM28276.1"/>
    <property type="molecule type" value="Genomic_DNA"/>
</dbReference>
<keyword evidence="5" id="KW-1185">Reference proteome</keyword>
<dbReference type="GO" id="GO:0007059">
    <property type="term" value="P:chromosome segregation"/>
    <property type="evidence" value="ECO:0007669"/>
    <property type="project" value="InterPro"/>
</dbReference>
<evidence type="ECO:0008006" key="6">
    <source>
        <dbReference type="Google" id="ProtNLM"/>
    </source>
</evidence>
<dbReference type="PANTHER" id="PTHR28573">
    <property type="entry name" value="SPINDLE AND KINETOCHORE-ASSOCIATED PROTEIN 1"/>
    <property type="match status" value="1"/>
</dbReference>